<evidence type="ECO:0000313" key="8">
    <source>
        <dbReference type="Proteomes" id="UP000234632"/>
    </source>
</evidence>
<dbReference type="GO" id="GO:0016491">
    <property type="term" value="F:oxidoreductase activity"/>
    <property type="evidence" value="ECO:0007669"/>
    <property type="project" value="InterPro"/>
</dbReference>
<keyword evidence="3" id="KW-0812">Transmembrane</keyword>
<reference evidence="7 8" key="1">
    <citation type="submission" date="2015-12" db="EMBL/GenBank/DDBJ databases">
        <authorList>
            <person name="Shamseldin A."/>
            <person name="Moawad H."/>
            <person name="Abd El-Rahim W.M."/>
            <person name="Sadowsky M.J."/>
        </authorList>
    </citation>
    <scope>NUCLEOTIDE SEQUENCE [LARGE SCALE GENOMIC DNA]</scope>
    <source>
        <strain evidence="7 8">S43</strain>
    </source>
</reference>
<keyword evidence="3" id="KW-0735">Signal-anchor</keyword>
<dbReference type="AlphaFoldDB" id="A0A2N4T0Z1"/>
<name>A0A2N4T0Z1_9MICC</name>
<dbReference type="PROSITE" id="PS00194">
    <property type="entry name" value="THIOREDOXIN_1"/>
    <property type="match status" value="1"/>
</dbReference>
<dbReference type="PROSITE" id="PS51318">
    <property type="entry name" value="TAT"/>
    <property type="match status" value="1"/>
</dbReference>
<dbReference type="EMBL" id="LOMZ01000001">
    <property type="protein sequence ID" value="PLC11894.1"/>
    <property type="molecule type" value="Genomic_DNA"/>
</dbReference>
<comment type="subcellular location">
    <subcellularLocation>
        <location evidence="1">Cell envelope</location>
    </subcellularLocation>
</comment>
<keyword evidence="5" id="KW-0676">Redox-active center</keyword>
<evidence type="ECO:0000256" key="4">
    <source>
        <dbReference type="ARBA" id="ARBA00023157"/>
    </source>
</evidence>
<dbReference type="InterPro" id="IPR013766">
    <property type="entry name" value="Thioredoxin_domain"/>
</dbReference>
<dbReference type="InterPro" id="IPR050553">
    <property type="entry name" value="Thioredoxin_ResA/DsbE_sf"/>
</dbReference>
<dbReference type="PANTHER" id="PTHR42852">
    <property type="entry name" value="THIOL:DISULFIDE INTERCHANGE PROTEIN DSBE"/>
    <property type="match status" value="1"/>
</dbReference>
<dbReference type="GO" id="GO:0017004">
    <property type="term" value="P:cytochrome complex assembly"/>
    <property type="evidence" value="ECO:0007669"/>
    <property type="project" value="UniProtKB-KW"/>
</dbReference>
<keyword evidence="7" id="KW-0413">Isomerase</keyword>
<gene>
    <name evidence="7" type="ORF">AUQ48_06155</name>
</gene>
<protein>
    <submittedName>
        <fullName evidence="7">Thiol-disulfide isomerase</fullName>
    </submittedName>
</protein>
<keyword evidence="4" id="KW-1015">Disulfide bond</keyword>
<evidence type="ECO:0000259" key="6">
    <source>
        <dbReference type="PROSITE" id="PS51352"/>
    </source>
</evidence>
<dbReference type="CDD" id="cd02966">
    <property type="entry name" value="TlpA_like_family"/>
    <property type="match status" value="1"/>
</dbReference>
<evidence type="ECO:0000256" key="2">
    <source>
        <dbReference type="ARBA" id="ARBA00022748"/>
    </source>
</evidence>
<evidence type="ECO:0000256" key="1">
    <source>
        <dbReference type="ARBA" id="ARBA00004196"/>
    </source>
</evidence>
<feature type="domain" description="Thioredoxin" evidence="6">
    <location>
        <begin position="54"/>
        <end position="210"/>
    </location>
</feature>
<evidence type="ECO:0000256" key="5">
    <source>
        <dbReference type="ARBA" id="ARBA00023284"/>
    </source>
</evidence>
<dbReference type="PROSITE" id="PS51352">
    <property type="entry name" value="THIOREDOXIN_2"/>
    <property type="match status" value="1"/>
</dbReference>
<comment type="caution">
    <text evidence="7">The sequence shown here is derived from an EMBL/GenBank/DDBJ whole genome shotgun (WGS) entry which is preliminary data.</text>
</comment>
<sequence>MFATSRLILPTATLSRRRVLSLTALGALGASLTGCGAEEDSLAQQANAGDGKGYIGGDGTVSAYAPDQRGEPVQFTGTFFDATQASAADLRGTPVLLNFWYAGCAPCRVEAPDLKELAQRFAGQVTFYGVNLRDERATAQAFERTFEIPYPSFEDKDGDVLMALSAYVPPQAVPTTLVLDAQGRVAARILGLADRSILETLLADVAAETA</sequence>
<dbReference type="InterPro" id="IPR036249">
    <property type="entry name" value="Thioredoxin-like_sf"/>
</dbReference>
<organism evidence="7 8">
    <name type="scientific">Kocuria flava</name>
    <dbReference type="NCBI Taxonomy" id="446860"/>
    <lineage>
        <taxon>Bacteria</taxon>
        <taxon>Bacillati</taxon>
        <taxon>Actinomycetota</taxon>
        <taxon>Actinomycetes</taxon>
        <taxon>Micrococcales</taxon>
        <taxon>Micrococcaceae</taxon>
        <taxon>Kocuria</taxon>
    </lineage>
</organism>
<dbReference type="InterPro" id="IPR017937">
    <property type="entry name" value="Thioredoxin_CS"/>
</dbReference>
<dbReference type="PROSITE" id="PS51257">
    <property type="entry name" value="PROKAR_LIPOPROTEIN"/>
    <property type="match status" value="1"/>
</dbReference>
<dbReference type="SUPFAM" id="SSF52833">
    <property type="entry name" value="Thioredoxin-like"/>
    <property type="match status" value="1"/>
</dbReference>
<dbReference type="GO" id="GO:0030313">
    <property type="term" value="C:cell envelope"/>
    <property type="evidence" value="ECO:0007669"/>
    <property type="project" value="UniProtKB-SubCell"/>
</dbReference>
<keyword evidence="2" id="KW-0201">Cytochrome c-type biogenesis</keyword>
<accession>A0A2N4T0Z1</accession>
<dbReference type="GO" id="GO:0016209">
    <property type="term" value="F:antioxidant activity"/>
    <property type="evidence" value="ECO:0007669"/>
    <property type="project" value="InterPro"/>
</dbReference>
<proteinExistence type="predicted"/>
<dbReference type="GO" id="GO:0016853">
    <property type="term" value="F:isomerase activity"/>
    <property type="evidence" value="ECO:0007669"/>
    <property type="project" value="UniProtKB-KW"/>
</dbReference>
<evidence type="ECO:0000256" key="3">
    <source>
        <dbReference type="ARBA" id="ARBA00022968"/>
    </source>
</evidence>
<dbReference type="Gene3D" id="3.40.30.10">
    <property type="entry name" value="Glutaredoxin"/>
    <property type="match status" value="1"/>
</dbReference>
<dbReference type="Pfam" id="PF00578">
    <property type="entry name" value="AhpC-TSA"/>
    <property type="match status" value="1"/>
</dbReference>
<dbReference type="InterPro" id="IPR006311">
    <property type="entry name" value="TAT_signal"/>
</dbReference>
<dbReference type="Proteomes" id="UP000234632">
    <property type="component" value="Unassembled WGS sequence"/>
</dbReference>
<dbReference type="InterPro" id="IPR000866">
    <property type="entry name" value="AhpC/TSA"/>
</dbReference>
<evidence type="ECO:0000313" key="7">
    <source>
        <dbReference type="EMBL" id="PLC11894.1"/>
    </source>
</evidence>
<dbReference type="PANTHER" id="PTHR42852:SF6">
    <property type="entry name" value="THIOL:DISULFIDE INTERCHANGE PROTEIN DSBE"/>
    <property type="match status" value="1"/>
</dbReference>